<dbReference type="EMBL" id="FCNP01000049">
    <property type="protein sequence ID" value="CVI63205.1"/>
    <property type="molecule type" value="Genomic_DNA"/>
</dbReference>
<accession>A0A1S7U8T1</accession>
<keyword evidence="1" id="KW-1133">Transmembrane helix</keyword>
<organism evidence="3 4">
    <name type="scientific">Agrobacterium deltaense NCPPB 1641</name>
    <dbReference type="NCBI Taxonomy" id="1183425"/>
    <lineage>
        <taxon>Bacteria</taxon>
        <taxon>Pseudomonadati</taxon>
        <taxon>Pseudomonadota</taxon>
        <taxon>Alphaproteobacteria</taxon>
        <taxon>Hyphomicrobiales</taxon>
        <taxon>Rhizobiaceae</taxon>
        <taxon>Rhizobium/Agrobacterium group</taxon>
        <taxon>Agrobacterium</taxon>
    </lineage>
</organism>
<keyword evidence="1" id="KW-0472">Membrane</keyword>
<dbReference type="Pfam" id="PF07811">
    <property type="entry name" value="TadE"/>
    <property type="match status" value="1"/>
</dbReference>
<dbReference type="Proteomes" id="UP000192140">
    <property type="component" value="Unassembled WGS sequence"/>
</dbReference>
<dbReference type="AlphaFoldDB" id="A0A1S7U8T1"/>
<dbReference type="InterPro" id="IPR012495">
    <property type="entry name" value="TadE-like_dom"/>
</dbReference>
<keyword evidence="4" id="KW-1185">Reference proteome</keyword>
<dbReference type="RefSeq" id="WP_080855106.1">
    <property type="nucleotide sequence ID" value="NZ_LT009777.1"/>
</dbReference>
<evidence type="ECO:0000313" key="3">
    <source>
        <dbReference type="EMBL" id="CVI63205.1"/>
    </source>
</evidence>
<name>A0A1S7U8T1_9HYPH</name>
<feature type="domain" description="TadE-like" evidence="2">
    <location>
        <begin position="14"/>
        <end position="56"/>
    </location>
</feature>
<evidence type="ECO:0000259" key="2">
    <source>
        <dbReference type="Pfam" id="PF07811"/>
    </source>
</evidence>
<feature type="transmembrane region" description="Helical" evidence="1">
    <location>
        <begin position="20"/>
        <end position="42"/>
    </location>
</feature>
<keyword evidence="1" id="KW-0812">Transmembrane</keyword>
<comment type="caution">
    <text evidence="3">The sequence shown here is derived from an EMBL/GenBank/DDBJ whole genome shotgun (WGS) entry which is preliminary data.</text>
</comment>
<gene>
    <name evidence="3" type="ORF">AGR7A_pAt20138</name>
</gene>
<protein>
    <submittedName>
        <fullName evidence="3">TadE-like protein</fullName>
    </submittedName>
</protein>
<evidence type="ECO:0000256" key="1">
    <source>
        <dbReference type="SAM" id="Phobius"/>
    </source>
</evidence>
<reference evidence="3" key="1">
    <citation type="submission" date="2016-01" db="EMBL/GenBank/DDBJ databases">
        <authorList>
            <person name="Regsiter A."/>
            <person name="william w."/>
        </authorList>
    </citation>
    <scope>NUCLEOTIDE SEQUENCE</scope>
    <source>
        <strain evidence="3">NCPPB 1641</strain>
    </source>
</reference>
<sequence>MKSTIQKLWQSHSGASAVEFALVMPLFLLMLFGMIEFGRLFWTSHALHDTAIATARCMGIPQMECEDGDVYSASKATAFAKATATGWFIALDTASITLDHDASCHGLAGFSQVKISHEFNTLVPKLLTSLAGGTKLQAEACYTNH</sequence>
<evidence type="ECO:0000313" key="4">
    <source>
        <dbReference type="Proteomes" id="UP000192140"/>
    </source>
</evidence>
<proteinExistence type="predicted"/>